<dbReference type="InterPro" id="IPR011006">
    <property type="entry name" value="CheY-like_superfamily"/>
</dbReference>
<dbReference type="InterPro" id="IPR029016">
    <property type="entry name" value="GAF-like_dom_sf"/>
</dbReference>
<comment type="caution">
    <text evidence="2">Lacks conserved residue(s) required for the propagation of feature annotation.</text>
</comment>
<dbReference type="InterPro" id="IPR029787">
    <property type="entry name" value="Nucleotide_cyclase"/>
</dbReference>
<dbReference type="EC" id="2.7.7.65" evidence="1"/>
<reference evidence="5" key="1">
    <citation type="submission" date="2020-12" db="EMBL/GenBank/DDBJ databases">
        <title>Geomonas sp. Red875, isolated from river sediment.</title>
        <authorList>
            <person name="Xu Z."/>
            <person name="Zhang Z."/>
            <person name="Masuda Y."/>
            <person name="Itoh H."/>
            <person name="Senoo K."/>
        </authorList>
    </citation>
    <scope>NUCLEOTIDE SEQUENCE</scope>
    <source>
        <strain evidence="5">Red875</strain>
    </source>
</reference>
<evidence type="ECO:0000256" key="1">
    <source>
        <dbReference type="ARBA" id="ARBA00012528"/>
    </source>
</evidence>
<evidence type="ECO:0000259" key="4">
    <source>
        <dbReference type="PROSITE" id="PS50887"/>
    </source>
</evidence>
<dbReference type="PANTHER" id="PTHR45138">
    <property type="entry name" value="REGULATORY COMPONENTS OF SENSORY TRANSDUCTION SYSTEM"/>
    <property type="match status" value="1"/>
</dbReference>
<keyword evidence="6" id="KW-1185">Reference proteome</keyword>
<dbReference type="GO" id="GO:0052621">
    <property type="term" value="F:diguanylate cyclase activity"/>
    <property type="evidence" value="ECO:0007669"/>
    <property type="project" value="UniProtKB-EC"/>
</dbReference>
<comment type="caution">
    <text evidence="5">The sequence shown here is derived from an EMBL/GenBank/DDBJ whole genome shotgun (WGS) entry which is preliminary data.</text>
</comment>
<feature type="domain" description="GGDEF" evidence="4">
    <location>
        <begin position="318"/>
        <end position="452"/>
    </location>
</feature>
<accession>A0A8J7SD66</accession>
<dbReference type="NCBIfam" id="TIGR00254">
    <property type="entry name" value="GGDEF"/>
    <property type="match status" value="1"/>
</dbReference>
<dbReference type="InterPro" id="IPR043128">
    <property type="entry name" value="Rev_trsase/Diguanyl_cyclase"/>
</dbReference>
<dbReference type="Proteomes" id="UP000636888">
    <property type="component" value="Unassembled WGS sequence"/>
</dbReference>
<gene>
    <name evidence="5" type="ORF">JFN93_23205</name>
</gene>
<dbReference type="PANTHER" id="PTHR45138:SF6">
    <property type="entry name" value="DIGUANYLATE CYCLASE DGCN"/>
    <property type="match status" value="1"/>
</dbReference>
<name>A0A8J7SD66_9BACT</name>
<dbReference type="InterPro" id="IPR050469">
    <property type="entry name" value="Diguanylate_Cyclase"/>
</dbReference>
<dbReference type="AlphaFoldDB" id="A0A8J7SD66"/>
<dbReference type="FunFam" id="3.30.70.270:FF:000001">
    <property type="entry name" value="Diguanylate cyclase domain protein"/>
    <property type="match status" value="1"/>
</dbReference>
<dbReference type="GO" id="GO:0043709">
    <property type="term" value="P:cell adhesion involved in single-species biofilm formation"/>
    <property type="evidence" value="ECO:0007669"/>
    <property type="project" value="TreeGrafter"/>
</dbReference>
<evidence type="ECO:0000313" key="6">
    <source>
        <dbReference type="Proteomes" id="UP000636888"/>
    </source>
</evidence>
<protein>
    <recommendedName>
        <fullName evidence="1">diguanylate cyclase</fullName>
        <ecNumber evidence="1">2.7.7.65</ecNumber>
    </recommendedName>
</protein>
<dbReference type="SMART" id="SM00267">
    <property type="entry name" value="GGDEF"/>
    <property type="match status" value="1"/>
</dbReference>
<feature type="domain" description="Response regulatory" evidence="3">
    <location>
        <begin position="3"/>
        <end position="117"/>
    </location>
</feature>
<dbReference type="InterPro" id="IPR001789">
    <property type="entry name" value="Sig_transdc_resp-reg_receiver"/>
</dbReference>
<dbReference type="CDD" id="cd01949">
    <property type="entry name" value="GGDEF"/>
    <property type="match status" value="1"/>
</dbReference>
<dbReference type="RefSeq" id="WP_199386773.1">
    <property type="nucleotide sequence ID" value="NZ_JAEMHM010000026.1"/>
</dbReference>
<evidence type="ECO:0000259" key="3">
    <source>
        <dbReference type="PROSITE" id="PS50110"/>
    </source>
</evidence>
<dbReference type="Gene3D" id="3.30.70.270">
    <property type="match status" value="1"/>
</dbReference>
<dbReference type="GO" id="GO:1902201">
    <property type="term" value="P:negative regulation of bacterial-type flagellum-dependent cell motility"/>
    <property type="evidence" value="ECO:0007669"/>
    <property type="project" value="TreeGrafter"/>
</dbReference>
<dbReference type="SUPFAM" id="SSF55781">
    <property type="entry name" value="GAF domain-like"/>
    <property type="match status" value="1"/>
</dbReference>
<dbReference type="PROSITE" id="PS50887">
    <property type="entry name" value="GGDEF"/>
    <property type="match status" value="1"/>
</dbReference>
<dbReference type="Gene3D" id="3.30.450.40">
    <property type="match status" value="1"/>
</dbReference>
<proteinExistence type="predicted"/>
<dbReference type="SMART" id="SM00448">
    <property type="entry name" value="REC"/>
    <property type="match status" value="1"/>
</dbReference>
<dbReference type="EMBL" id="JAEMHM010000026">
    <property type="protein sequence ID" value="MBJ6727634.1"/>
    <property type="molecule type" value="Genomic_DNA"/>
</dbReference>
<dbReference type="PROSITE" id="PS50110">
    <property type="entry name" value="RESPONSE_REGULATORY"/>
    <property type="match status" value="1"/>
</dbReference>
<dbReference type="Pfam" id="PF00072">
    <property type="entry name" value="Response_reg"/>
    <property type="match status" value="1"/>
</dbReference>
<dbReference type="Pfam" id="PF00990">
    <property type="entry name" value="GGDEF"/>
    <property type="match status" value="1"/>
</dbReference>
<dbReference type="SUPFAM" id="SSF52172">
    <property type="entry name" value="CheY-like"/>
    <property type="match status" value="1"/>
</dbReference>
<sequence>MHRILIVEEDRYFRETFSELLGEDGYAVEVASTAEEALHLIDKNDYKVVITALNLRDKDGMKVLAEVKRKDPASYVIMVTGHADVETARQALKNGATDYLIKPINRDEFRHIVAQCLEQRRLLDENLELKELVNLYQVSQTIANCLELERIYPLLMDALTKEIGVGRGLGYFCEGGPLKLQHVRGMDETKAALLGEMILAKCDRSDAGENICLIEQLLLPDDFGLQVSQALCLVLRHKGTLHGVIVLLNDPGVPFPPEFNRKNITFLLDQSALAVENAARYHYAKDLLYIDELTGLNNYRYLDVVLERELRRLERYGSELSVLFLDLDHFKLVNDAHGHMVGSKVLQEVGMLLRASVRDVDAVIRYGGDEFTVVLIETGMEGAAIVAERIRSMVEAYLFGNSDGLQIKLTVSLGYACSPHDAKTKVELLKLADQAMYRGKSSGKNKVFHVGSEQ</sequence>
<evidence type="ECO:0000313" key="5">
    <source>
        <dbReference type="EMBL" id="MBJ6727634.1"/>
    </source>
</evidence>
<dbReference type="GO" id="GO:0005886">
    <property type="term" value="C:plasma membrane"/>
    <property type="evidence" value="ECO:0007669"/>
    <property type="project" value="TreeGrafter"/>
</dbReference>
<evidence type="ECO:0000256" key="2">
    <source>
        <dbReference type="PROSITE-ProRule" id="PRU00169"/>
    </source>
</evidence>
<organism evidence="5 6">
    <name type="scientific">Geomesophilobacter sediminis</name>
    <dbReference type="NCBI Taxonomy" id="2798584"/>
    <lineage>
        <taxon>Bacteria</taxon>
        <taxon>Pseudomonadati</taxon>
        <taxon>Thermodesulfobacteriota</taxon>
        <taxon>Desulfuromonadia</taxon>
        <taxon>Geobacterales</taxon>
        <taxon>Geobacteraceae</taxon>
        <taxon>Geomesophilobacter</taxon>
    </lineage>
</organism>
<dbReference type="Gene3D" id="3.40.50.2300">
    <property type="match status" value="1"/>
</dbReference>
<dbReference type="SUPFAM" id="SSF55073">
    <property type="entry name" value="Nucleotide cyclase"/>
    <property type="match status" value="1"/>
</dbReference>
<dbReference type="GO" id="GO:0000160">
    <property type="term" value="P:phosphorelay signal transduction system"/>
    <property type="evidence" value="ECO:0007669"/>
    <property type="project" value="InterPro"/>
</dbReference>
<dbReference type="InterPro" id="IPR000160">
    <property type="entry name" value="GGDEF_dom"/>
</dbReference>